<dbReference type="HOGENOM" id="CLU_3322902_0_0_2"/>
<evidence type="ECO:0000256" key="1">
    <source>
        <dbReference type="SAM" id="MobiDB-lite"/>
    </source>
</evidence>
<evidence type="ECO:0000313" key="2">
    <source>
        <dbReference type="EMBL" id="ERG97273.1"/>
    </source>
</evidence>
<dbReference type="AlphaFoldDB" id="U1NJY3"/>
<proteinExistence type="predicted"/>
<protein>
    <submittedName>
        <fullName evidence="2">Uncharacterized protein</fullName>
    </submittedName>
</protein>
<dbReference type="EMBL" id="KE356561">
    <property type="protein sequence ID" value="ERG97273.1"/>
    <property type="molecule type" value="Genomic_DNA"/>
</dbReference>
<reference evidence="2 3" key="1">
    <citation type="journal article" date="2013" name="PLoS ONE">
        <title>Assembly-driven community genomics of a hypersaline microbial ecosystem.</title>
        <authorList>
            <person name="Podell S."/>
            <person name="Ugalde J.A."/>
            <person name="Narasingarao P."/>
            <person name="Banfield J.F."/>
            <person name="Heidelberg K.B."/>
            <person name="Allen E.E."/>
        </authorList>
    </citation>
    <scope>NUCLEOTIDE SEQUENCE [LARGE SCALE GENOMIC DNA]</scope>
    <source>
        <strain evidence="3">J07HQW2</strain>
    </source>
</reference>
<feature type="compositionally biased region" description="Basic and acidic residues" evidence="1">
    <location>
        <begin position="18"/>
        <end position="38"/>
    </location>
</feature>
<organism evidence="2 3">
    <name type="scientific">Haloquadratum walsbyi J07HQW2</name>
    <dbReference type="NCBI Taxonomy" id="1238425"/>
    <lineage>
        <taxon>Archaea</taxon>
        <taxon>Methanobacteriati</taxon>
        <taxon>Methanobacteriota</taxon>
        <taxon>Stenosarchaea group</taxon>
        <taxon>Halobacteria</taxon>
        <taxon>Halobacteriales</taxon>
        <taxon>Haloferacaceae</taxon>
        <taxon>Haloquadratum</taxon>
    </lineage>
</organism>
<name>U1NJY3_9EURY</name>
<evidence type="ECO:0000313" key="3">
    <source>
        <dbReference type="Proteomes" id="UP000030710"/>
    </source>
</evidence>
<feature type="compositionally biased region" description="Polar residues" evidence="1">
    <location>
        <begin position="1"/>
        <end position="16"/>
    </location>
</feature>
<feature type="region of interest" description="Disordered" evidence="1">
    <location>
        <begin position="1"/>
        <end position="38"/>
    </location>
</feature>
<accession>U1NJY3</accession>
<dbReference type="Proteomes" id="UP000030710">
    <property type="component" value="Unassembled WGS sequence"/>
</dbReference>
<gene>
    <name evidence="2" type="ORF">J07HQW2_03759</name>
</gene>
<sequence>MQPETPFSSDSYSGAVNNKHDWTDHRRVDDLRDAAART</sequence>
<dbReference type="STRING" id="1238425.J07HQW2_03759"/>